<evidence type="ECO:0008006" key="3">
    <source>
        <dbReference type="Google" id="ProtNLM"/>
    </source>
</evidence>
<protein>
    <recommendedName>
        <fullName evidence="3">Class I SAM-dependent methyltransferase</fullName>
    </recommendedName>
</protein>
<proteinExistence type="predicted"/>
<evidence type="ECO:0000313" key="1">
    <source>
        <dbReference type="EMBL" id="STP08906.1"/>
    </source>
</evidence>
<dbReference type="RefSeq" id="WP_115025709.1">
    <property type="nucleotide sequence ID" value="NZ_UGHZ01000001.1"/>
</dbReference>
<sequence>MYLNTPSKKPTLKSILRKCYRKAQAVFGQIDFVPSGHFYSPIANAKEIEEGIAHRSYEPGDLVGIDLRLESQRALLKEFAKLYAELPFTESKQPHLRYYFDNPAYCHSDGICLYSMIRHLQPQRIIEVGSGFSSALMHDVRDLFFTSNGGGGNINSLHITHIEPYPALLHSLLKQSDIESTFTRILPNRLQEIDLSIFEELEANDILFIDSTHISKINSDVNRIFFEILPRLKRGVHIHFHDIFYPFSYPNDWLRDKNSWNETYLLRAFLSFNTAFEIVFFNTCLNHLYKDEFAAALPLSQKNTGGSIWLKRL</sequence>
<dbReference type="EMBL" id="UGHZ01000001">
    <property type="protein sequence ID" value="STP08906.1"/>
    <property type="molecule type" value="Genomic_DNA"/>
</dbReference>
<accession>A0A377JMB1</accession>
<dbReference type="AlphaFoldDB" id="A0A377JMB1"/>
<gene>
    <name evidence="1" type="ORF">NCTC12221_00329</name>
</gene>
<dbReference type="Pfam" id="PF13578">
    <property type="entry name" value="Methyltransf_24"/>
    <property type="match status" value="1"/>
</dbReference>
<dbReference type="InterPro" id="IPR029063">
    <property type="entry name" value="SAM-dependent_MTases_sf"/>
</dbReference>
<reference evidence="1 2" key="1">
    <citation type="submission" date="2018-06" db="EMBL/GenBank/DDBJ databases">
        <authorList>
            <consortium name="Pathogen Informatics"/>
            <person name="Doyle S."/>
        </authorList>
    </citation>
    <scope>NUCLEOTIDE SEQUENCE [LARGE SCALE GENOMIC DNA]</scope>
    <source>
        <strain evidence="1 2">NCTC12221</strain>
    </source>
</reference>
<organism evidence="1 2">
    <name type="scientific">Helicobacter cinaedi</name>
    <dbReference type="NCBI Taxonomy" id="213"/>
    <lineage>
        <taxon>Bacteria</taxon>
        <taxon>Pseudomonadati</taxon>
        <taxon>Campylobacterota</taxon>
        <taxon>Epsilonproteobacteria</taxon>
        <taxon>Campylobacterales</taxon>
        <taxon>Helicobacteraceae</taxon>
        <taxon>Helicobacter</taxon>
    </lineage>
</organism>
<dbReference type="Gene3D" id="3.40.50.150">
    <property type="entry name" value="Vaccinia Virus protein VP39"/>
    <property type="match status" value="1"/>
</dbReference>
<dbReference type="SUPFAM" id="SSF53335">
    <property type="entry name" value="S-adenosyl-L-methionine-dependent methyltransferases"/>
    <property type="match status" value="1"/>
</dbReference>
<dbReference type="Proteomes" id="UP000255335">
    <property type="component" value="Unassembled WGS sequence"/>
</dbReference>
<name>A0A377JMB1_9HELI</name>
<evidence type="ECO:0000313" key="2">
    <source>
        <dbReference type="Proteomes" id="UP000255335"/>
    </source>
</evidence>